<keyword evidence="1" id="KW-0812">Transmembrane</keyword>
<feature type="transmembrane region" description="Helical" evidence="1">
    <location>
        <begin position="6"/>
        <end position="32"/>
    </location>
</feature>
<keyword evidence="3" id="KW-1185">Reference proteome</keyword>
<evidence type="ECO:0000313" key="2">
    <source>
        <dbReference type="EMBL" id="WMV76036.1"/>
    </source>
</evidence>
<reference evidence="2 3" key="1">
    <citation type="submission" date="2023-08" db="EMBL/GenBank/DDBJ databases">
        <title>Complete genome sequence of Geobacillus thermodenitrificans K1041, a genetically tractable strain representative of the genus Geobacillus.</title>
        <authorList>
            <person name="Kani S."/>
            <person name="Suzuki H."/>
        </authorList>
    </citation>
    <scope>NUCLEOTIDE SEQUENCE [LARGE SCALE GENOMIC DNA]</scope>
    <source>
        <strain evidence="2 3">K1041</strain>
    </source>
</reference>
<dbReference type="InterPro" id="IPR031616">
    <property type="entry name" value="BsrE-like"/>
</dbReference>
<sequence>MMKGGAAGLMTVAEALSLMISFASLVVAVIVVSKEK</sequence>
<gene>
    <name evidence="2" type="ORF">HSX42_17800</name>
</gene>
<name>A0ABY9QBV5_GEOTD</name>
<dbReference type="EMBL" id="CP133461">
    <property type="protein sequence ID" value="WMV76036.1"/>
    <property type="molecule type" value="Genomic_DNA"/>
</dbReference>
<proteinExistence type="predicted"/>
<evidence type="ECO:0000313" key="3">
    <source>
        <dbReference type="Proteomes" id="UP001297580"/>
    </source>
</evidence>
<keyword evidence="1" id="KW-0472">Membrane</keyword>
<evidence type="ECO:0000256" key="1">
    <source>
        <dbReference type="SAM" id="Phobius"/>
    </source>
</evidence>
<keyword evidence="1" id="KW-1133">Transmembrane helix</keyword>
<dbReference type="Pfam" id="PF16935">
    <property type="entry name" value="Hol_Tox"/>
    <property type="match status" value="1"/>
</dbReference>
<organism evidence="2 3">
    <name type="scientific">Geobacillus thermodenitrificans</name>
    <dbReference type="NCBI Taxonomy" id="33940"/>
    <lineage>
        <taxon>Bacteria</taxon>
        <taxon>Bacillati</taxon>
        <taxon>Bacillota</taxon>
        <taxon>Bacilli</taxon>
        <taxon>Bacillales</taxon>
        <taxon>Anoxybacillaceae</taxon>
        <taxon>Geobacillus</taxon>
    </lineage>
</organism>
<protein>
    <submittedName>
        <fullName evidence="2">Holin-like toxin</fullName>
    </submittedName>
</protein>
<accession>A0ABY9QBV5</accession>
<dbReference type="Proteomes" id="UP001297580">
    <property type="component" value="Chromosome"/>
</dbReference>